<reference evidence="2" key="1">
    <citation type="submission" date="2023-08" db="EMBL/GenBank/DDBJ databases">
        <authorList>
            <person name="Alioto T."/>
            <person name="Alioto T."/>
            <person name="Gomez Garrido J."/>
        </authorList>
    </citation>
    <scope>NUCLEOTIDE SEQUENCE</scope>
</reference>
<proteinExistence type="predicted"/>
<evidence type="ECO:0000313" key="3">
    <source>
        <dbReference type="Proteomes" id="UP001178508"/>
    </source>
</evidence>
<evidence type="ECO:0000256" key="1">
    <source>
        <dbReference type="SAM" id="MobiDB-lite"/>
    </source>
</evidence>
<accession>A0AAV1GF71</accession>
<dbReference type="AlphaFoldDB" id="A0AAV1GF71"/>
<organism evidence="2 3">
    <name type="scientific">Xyrichtys novacula</name>
    <name type="common">Pearly razorfish</name>
    <name type="synonym">Hemipteronotus novacula</name>
    <dbReference type="NCBI Taxonomy" id="13765"/>
    <lineage>
        <taxon>Eukaryota</taxon>
        <taxon>Metazoa</taxon>
        <taxon>Chordata</taxon>
        <taxon>Craniata</taxon>
        <taxon>Vertebrata</taxon>
        <taxon>Euteleostomi</taxon>
        <taxon>Actinopterygii</taxon>
        <taxon>Neopterygii</taxon>
        <taxon>Teleostei</taxon>
        <taxon>Neoteleostei</taxon>
        <taxon>Acanthomorphata</taxon>
        <taxon>Eupercaria</taxon>
        <taxon>Labriformes</taxon>
        <taxon>Labridae</taxon>
        <taxon>Xyrichtys</taxon>
    </lineage>
</organism>
<dbReference type="EMBL" id="OY660877">
    <property type="protein sequence ID" value="CAJ1071639.1"/>
    <property type="molecule type" value="Genomic_DNA"/>
</dbReference>
<name>A0AAV1GF71_XYRNO</name>
<sequence>MSRKKFPEFFNVRVAALELFNETKDSVAVTLPDLTHDAKRLAPFDVTEPPQAGDASSQLQQLHICAWRTEEVQLSHICDCKSQRHLGAASSPAGQVTPGSSIGHQSKPDT</sequence>
<feature type="region of interest" description="Disordered" evidence="1">
    <location>
        <begin position="88"/>
        <end position="110"/>
    </location>
</feature>
<gene>
    <name evidence="2" type="ORF">XNOV1_A027263</name>
</gene>
<feature type="compositionally biased region" description="Polar residues" evidence="1">
    <location>
        <begin position="92"/>
        <end position="104"/>
    </location>
</feature>
<evidence type="ECO:0000313" key="2">
    <source>
        <dbReference type="EMBL" id="CAJ1071639.1"/>
    </source>
</evidence>
<protein>
    <submittedName>
        <fullName evidence="2">Unnamed protein product</fullName>
    </submittedName>
</protein>
<keyword evidence="3" id="KW-1185">Reference proteome</keyword>
<dbReference type="Proteomes" id="UP001178508">
    <property type="component" value="Chromosome 14"/>
</dbReference>